<dbReference type="Proteomes" id="UP000051096">
    <property type="component" value="Unassembled WGS sequence"/>
</dbReference>
<evidence type="ECO:0000313" key="2">
    <source>
        <dbReference type="Proteomes" id="UP000051096"/>
    </source>
</evidence>
<gene>
    <name evidence="1" type="ORF">AMJ87_12025</name>
</gene>
<proteinExistence type="predicted"/>
<dbReference type="EMBL" id="LJUO01000172">
    <property type="protein sequence ID" value="KPK68369.1"/>
    <property type="molecule type" value="Genomic_DNA"/>
</dbReference>
<sequence length="129" mass="13977">MNLPYGEIKGNVLRMTFSTADFSIASVLSAIKVHIDVIQELGVAFLGAQTDVVAGPTPVFQPVPVIVQFEYAGKGGAKDVLEKVYKIVWQGIVNSFPDETCWSEAKEAYASFIAAQADLLRARIEAAKE</sequence>
<protein>
    <submittedName>
        <fullName evidence="1">Uncharacterized protein</fullName>
    </submittedName>
</protein>
<name>A0A0S8G6Z2_UNCW3</name>
<dbReference type="AlphaFoldDB" id="A0A0S8G6Z2"/>
<organism evidence="1 2">
    <name type="scientific">candidate division WOR_3 bacterium SM23_60</name>
    <dbReference type="NCBI Taxonomy" id="1703780"/>
    <lineage>
        <taxon>Bacteria</taxon>
        <taxon>Bacteria division WOR-3</taxon>
    </lineage>
</organism>
<evidence type="ECO:0000313" key="1">
    <source>
        <dbReference type="EMBL" id="KPK68369.1"/>
    </source>
</evidence>
<accession>A0A0S8G6Z2</accession>
<reference evidence="1 2" key="1">
    <citation type="journal article" date="2015" name="Microbiome">
        <title>Genomic resolution of linkages in carbon, nitrogen, and sulfur cycling among widespread estuary sediment bacteria.</title>
        <authorList>
            <person name="Baker B.J."/>
            <person name="Lazar C.S."/>
            <person name="Teske A.P."/>
            <person name="Dick G.J."/>
        </authorList>
    </citation>
    <scope>NUCLEOTIDE SEQUENCE [LARGE SCALE GENOMIC DNA]</scope>
    <source>
        <strain evidence="1">SM23_60</strain>
    </source>
</reference>
<comment type="caution">
    <text evidence="1">The sequence shown here is derived from an EMBL/GenBank/DDBJ whole genome shotgun (WGS) entry which is preliminary data.</text>
</comment>